<sequence length="63" mass="6735">MYGISGLTIGINQGSGLPIPLKYTSFQVQGLIRYLGVDTVSENSRTIAHGAIWNNQGLGPVIF</sequence>
<reference evidence="2" key="1">
    <citation type="submission" date="2021-01" db="EMBL/GenBank/DDBJ databases">
        <title>Caligus Genome Assembly.</title>
        <authorList>
            <person name="Gallardo-Escarate C."/>
        </authorList>
    </citation>
    <scope>NUCLEOTIDE SEQUENCE [LARGE SCALE GENOMIC DNA]</scope>
</reference>
<keyword evidence="2" id="KW-1185">Reference proteome</keyword>
<organism evidence="1 2">
    <name type="scientific">Caligus rogercresseyi</name>
    <name type="common">Sea louse</name>
    <dbReference type="NCBI Taxonomy" id="217165"/>
    <lineage>
        <taxon>Eukaryota</taxon>
        <taxon>Metazoa</taxon>
        <taxon>Ecdysozoa</taxon>
        <taxon>Arthropoda</taxon>
        <taxon>Crustacea</taxon>
        <taxon>Multicrustacea</taxon>
        <taxon>Hexanauplia</taxon>
        <taxon>Copepoda</taxon>
        <taxon>Siphonostomatoida</taxon>
        <taxon>Caligidae</taxon>
        <taxon>Caligus</taxon>
    </lineage>
</organism>
<evidence type="ECO:0000313" key="2">
    <source>
        <dbReference type="Proteomes" id="UP000595437"/>
    </source>
</evidence>
<dbReference type="AlphaFoldDB" id="A0A7T8HI00"/>
<dbReference type="Proteomes" id="UP000595437">
    <property type="component" value="Chromosome 7"/>
</dbReference>
<protein>
    <submittedName>
        <fullName evidence="1">Uncharacterized protein</fullName>
    </submittedName>
</protein>
<name>A0A7T8HI00_CALRO</name>
<accession>A0A7T8HI00</accession>
<evidence type="ECO:0000313" key="1">
    <source>
        <dbReference type="EMBL" id="QQP50361.1"/>
    </source>
</evidence>
<dbReference type="EMBL" id="CP045896">
    <property type="protein sequence ID" value="QQP50361.1"/>
    <property type="molecule type" value="Genomic_DNA"/>
</dbReference>
<gene>
    <name evidence="1" type="ORF">FKW44_011348</name>
</gene>
<proteinExistence type="predicted"/>